<dbReference type="InterPro" id="IPR046348">
    <property type="entry name" value="SIS_dom_sf"/>
</dbReference>
<dbReference type="NCBIfam" id="TIGR00441">
    <property type="entry name" value="gmhA"/>
    <property type="match status" value="1"/>
</dbReference>
<dbReference type="STRING" id="1220495.SAMN05216288_2394"/>
<protein>
    <recommendedName>
        <fullName evidence="10">Phosphoheptose isomerase</fullName>
        <ecNumber evidence="10">5.3.1.28</ecNumber>
    </recommendedName>
    <alternativeName>
        <fullName evidence="10">Sedoheptulose 7-phosphate isomerase</fullName>
    </alternativeName>
</protein>
<dbReference type="InterPro" id="IPR004515">
    <property type="entry name" value="Phosphoheptose_Isoase"/>
</dbReference>
<evidence type="ECO:0000256" key="3">
    <source>
        <dbReference type="ARBA" id="ARBA00004496"/>
    </source>
</evidence>
<comment type="subunit">
    <text evidence="10">Homotetramer.</text>
</comment>
<comment type="pathway">
    <text evidence="10">Carbohydrate biosynthesis; D-glycero-D-manno-heptose 7-phosphate biosynthesis; D-glycero-alpha-D-manno-heptose 7-phosphate and D-glycero-beta-D-manno-heptose 7-phosphate from sedoheptulose 7-phosphate: step 1/1.</text>
</comment>
<dbReference type="NCBIfam" id="NF001628">
    <property type="entry name" value="PRK00414.1"/>
    <property type="match status" value="1"/>
</dbReference>
<feature type="binding site" evidence="10">
    <location>
        <begin position="92"/>
        <end position="93"/>
    </location>
    <ligand>
        <name>substrate</name>
    </ligand>
</feature>
<dbReference type="PANTHER" id="PTHR30390">
    <property type="entry name" value="SEDOHEPTULOSE 7-PHOSPHATE ISOMERASE / DNAA INITIATOR-ASSOCIATING FACTOR FOR REPLICATION INITIATION"/>
    <property type="match status" value="1"/>
</dbReference>
<dbReference type="Gene3D" id="3.40.50.10490">
    <property type="entry name" value="Glucose-6-phosphate isomerase like protein, domain 1"/>
    <property type="match status" value="1"/>
</dbReference>
<feature type="binding site" evidence="10">
    <location>
        <position position="171"/>
    </location>
    <ligand>
        <name>substrate</name>
    </ligand>
</feature>
<evidence type="ECO:0000259" key="11">
    <source>
        <dbReference type="PROSITE" id="PS51464"/>
    </source>
</evidence>
<evidence type="ECO:0000313" key="13">
    <source>
        <dbReference type="Proteomes" id="UP000184305"/>
    </source>
</evidence>
<accession>A0A1M7DA57</accession>
<sequence>MIEHIRNSLIEAQRALDAFIGNTQTLANIERAGDLLVSSFEAKGKVFSCGNGGSMCDAMHFAEELTGRYRKNRPGIAAVSISDASHISCVANDFGYDHIFSRYVESHGREGDVLLAISTSGKSPNVVKAAEAAKALGIKVIALTGKPGSLLESLADVCICAPGGDFADRTQELHIKVIHILIELVERRLSPENYA</sequence>
<evidence type="ECO:0000256" key="6">
    <source>
        <dbReference type="ARBA" id="ARBA00022723"/>
    </source>
</evidence>
<evidence type="ECO:0000256" key="5">
    <source>
        <dbReference type="ARBA" id="ARBA00022490"/>
    </source>
</evidence>
<keyword evidence="13" id="KW-1185">Reference proteome</keyword>
<organism evidence="12 13">
    <name type="scientific">Phytopseudomonas punonensis</name>
    <dbReference type="NCBI Taxonomy" id="1220495"/>
    <lineage>
        <taxon>Bacteria</taxon>
        <taxon>Pseudomonadati</taxon>
        <taxon>Pseudomonadota</taxon>
        <taxon>Gammaproteobacteria</taxon>
        <taxon>Pseudomonadales</taxon>
        <taxon>Pseudomonadaceae</taxon>
        <taxon>Phytopseudomonas</taxon>
    </lineage>
</organism>
<keyword evidence="6 10" id="KW-0479">Metal-binding</keyword>
<feature type="binding site" evidence="10">
    <location>
        <position position="60"/>
    </location>
    <ligand>
        <name>Zn(2+)</name>
        <dbReference type="ChEBI" id="CHEBI:29105"/>
    </ligand>
</feature>
<evidence type="ECO:0000256" key="7">
    <source>
        <dbReference type="ARBA" id="ARBA00022833"/>
    </source>
</evidence>
<gene>
    <name evidence="10" type="primary">gmhA</name>
    <name evidence="12" type="ORF">SAMN05216288_2394</name>
</gene>
<evidence type="ECO:0000256" key="4">
    <source>
        <dbReference type="ARBA" id="ARBA00009894"/>
    </source>
</evidence>
<dbReference type="PANTHER" id="PTHR30390:SF7">
    <property type="entry name" value="PHOSPHOHEPTOSE ISOMERASE"/>
    <property type="match status" value="1"/>
</dbReference>
<evidence type="ECO:0000256" key="10">
    <source>
        <dbReference type="HAMAP-Rule" id="MF_00067"/>
    </source>
</evidence>
<dbReference type="GO" id="GO:0005975">
    <property type="term" value="P:carbohydrate metabolic process"/>
    <property type="evidence" value="ECO:0007669"/>
    <property type="project" value="UniProtKB-UniRule"/>
</dbReference>
<dbReference type="RefSeq" id="WP_073264538.1">
    <property type="nucleotide sequence ID" value="NZ_FRBQ01000002.1"/>
</dbReference>
<dbReference type="Pfam" id="PF13580">
    <property type="entry name" value="SIS_2"/>
    <property type="match status" value="1"/>
</dbReference>
<dbReference type="AlphaFoldDB" id="A0A1M7DA57"/>
<evidence type="ECO:0000256" key="1">
    <source>
        <dbReference type="ARBA" id="ARBA00000348"/>
    </source>
</evidence>
<keyword evidence="9 10" id="KW-0119">Carbohydrate metabolism</keyword>
<keyword evidence="8 10" id="KW-0413">Isomerase</keyword>
<dbReference type="CDD" id="cd05006">
    <property type="entry name" value="SIS_GmhA"/>
    <property type="match status" value="1"/>
</dbReference>
<name>A0A1M7DA57_9GAMM</name>
<reference evidence="13" key="1">
    <citation type="submission" date="2016-11" db="EMBL/GenBank/DDBJ databases">
        <authorList>
            <person name="Varghese N."/>
            <person name="Submissions S."/>
        </authorList>
    </citation>
    <scope>NUCLEOTIDE SEQUENCE [LARGE SCALE GENOMIC DNA]</scope>
    <source>
        <strain evidence="13">CECT 8089</strain>
    </source>
</reference>
<feature type="binding site" evidence="10">
    <location>
        <position position="171"/>
    </location>
    <ligand>
        <name>Zn(2+)</name>
        <dbReference type="ChEBI" id="CHEBI:29105"/>
    </ligand>
</feature>
<dbReference type="GO" id="GO:2001061">
    <property type="term" value="P:D-glycero-D-manno-heptose 7-phosphate biosynthetic process"/>
    <property type="evidence" value="ECO:0007669"/>
    <property type="project" value="UniProtKB-UniPathway"/>
</dbReference>
<comment type="catalytic activity">
    <reaction evidence="1 10">
        <text>2 D-sedoheptulose 7-phosphate = D-glycero-alpha-D-manno-heptose 7-phosphate + D-glycero-beta-D-manno-heptose 7-phosphate</text>
        <dbReference type="Rhea" id="RHEA:27489"/>
        <dbReference type="ChEBI" id="CHEBI:57483"/>
        <dbReference type="ChEBI" id="CHEBI:60203"/>
        <dbReference type="ChEBI" id="CHEBI:60204"/>
        <dbReference type="EC" id="5.3.1.28"/>
    </reaction>
</comment>
<comment type="miscellaneous">
    <text evidence="10">The reaction produces a racemic mixture of D-glycero-alpha-D-manno-heptose 7-phosphate and D-glycero-beta-D-manno-heptose 7-phosphate.</text>
</comment>
<comment type="cofactor">
    <cofactor evidence="10">
        <name>Zn(2+)</name>
        <dbReference type="ChEBI" id="CHEBI:29105"/>
    </cofactor>
    <text evidence="10">Binds 1 zinc ion per subunit.</text>
</comment>
<feature type="binding site" evidence="10">
    <location>
        <position position="179"/>
    </location>
    <ligand>
        <name>Zn(2+)</name>
        <dbReference type="ChEBI" id="CHEBI:29105"/>
    </ligand>
</feature>
<dbReference type="GO" id="GO:0005737">
    <property type="term" value="C:cytoplasm"/>
    <property type="evidence" value="ECO:0007669"/>
    <property type="project" value="UniProtKB-SubCell"/>
</dbReference>
<dbReference type="InterPro" id="IPR050099">
    <property type="entry name" value="SIS_GmhA/DiaA_subfam"/>
</dbReference>
<dbReference type="InterPro" id="IPR035461">
    <property type="entry name" value="GmhA/DiaA"/>
</dbReference>
<dbReference type="EC" id="5.3.1.28" evidence="10"/>
<feature type="binding site" evidence="10">
    <location>
        <position position="64"/>
    </location>
    <ligand>
        <name>Zn(2+)</name>
        <dbReference type="ChEBI" id="CHEBI:29105"/>
    </ligand>
</feature>
<dbReference type="GO" id="GO:0008270">
    <property type="term" value="F:zinc ion binding"/>
    <property type="evidence" value="ECO:0007669"/>
    <property type="project" value="UniProtKB-UniRule"/>
</dbReference>
<dbReference type="UniPathway" id="UPA00041">
    <property type="reaction ID" value="UER00436"/>
</dbReference>
<comment type="function">
    <text evidence="2 10">Catalyzes the isomerization of sedoheptulose 7-phosphate in D-glycero-D-manno-heptose 7-phosphate.</text>
</comment>
<dbReference type="InterPro" id="IPR001347">
    <property type="entry name" value="SIS_dom"/>
</dbReference>
<dbReference type="EMBL" id="FRBQ01000002">
    <property type="protein sequence ID" value="SHL76340.1"/>
    <property type="molecule type" value="Genomic_DNA"/>
</dbReference>
<dbReference type="HAMAP" id="MF_00067">
    <property type="entry name" value="GmhA"/>
    <property type="match status" value="1"/>
</dbReference>
<proteinExistence type="inferred from homology"/>
<feature type="binding site" evidence="10">
    <location>
        <position position="64"/>
    </location>
    <ligand>
        <name>substrate</name>
    </ligand>
</feature>
<feature type="binding site" evidence="10">
    <location>
        <begin position="51"/>
        <end position="53"/>
    </location>
    <ligand>
        <name>substrate</name>
    </ligand>
</feature>
<dbReference type="GO" id="GO:0097367">
    <property type="term" value="F:carbohydrate derivative binding"/>
    <property type="evidence" value="ECO:0007669"/>
    <property type="project" value="InterPro"/>
</dbReference>
<feature type="binding site" evidence="10">
    <location>
        <begin position="118"/>
        <end position="120"/>
    </location>
    <ligand>
        <name>substrate</name>
    </ligand>
</feature>
<evidence type="ECO:0000256" key="9">
    <source>
        <dbReference type="ARBA" id="ARBA00023277"/>
    </source>
</evidence>
<evidence type="ECO:0000256" key="2">
    <source>
        <dbReference type="ARBA" id="ARBA00003172"/>
    </source>
</evidence>
<evidence type="ECO:0000256" key="8">
    <source>
        <dbReference type="ARBA" id="ARBA00023235"/>
    </source>
</evidence>
<feature type="binding site" evidence="10">
    <location>
        <position position="123"/>
    </location>
    <ligand>
        <name>substrate</name>
    </ligand>
</feature>
<evidence type="ECO:0000313" key="12">
    <source>
        <dbReference type="EMBL" id="SHL76340.1"/>
    </source>
</evidence>
<comment type="similarity">
    <text evidence="4 10">Belongs to the SIS family. GmhA subfamily.</text>
</comment>
<keyword evidence="5 10" id="KW-0963">Cytoplasm</keyword>
<keyword evidence="7 10" id="KW-0862">Zinc</keyword>
<dbReference type="SUPFAM" id="SSF53697">
    <property type="entry name" value="SIS domain"/>
    <property type="match status" value="1"/>
</dbReference>
<comment type="subcellular location">
    <subcellularLocation>
        <location evidence="3 10">Cytoplasm</location>
    </subcellularLocation>
</comment>
<dbReference type="PROSITE" id="PS51464">
    <property type="entry name" value="SIS"/>
    <property type="match status" value="1"/>
</dbReference>
<dbReference type="OrthoDB" id="9810929at2"/>
<feature type="domain" description="SIS" evidence="11">
    <location>
        <begin position="36"/>
        <end position="195"/>
    </location>
</feature>
<dbReference type="Proteomes" id="UP000184305">
    <property type="component" value="Unassembled WGS sequence"/>
</dbReference>
<dbReference type="GO" id="GO:0008968">
    <property type="term" value="F:D-sedoheptulose 7-phosphate isomerase activity"/>
    <property type="evidence" value="ECO:0007669"/>
    <property type="project" value="UniProtKB-UniRule"/>
</dbReference>